<comment type="caution">
    <text evidence="1">The sequence shown here is derived from an EMBL/GenBank/DDBJ whole genome shotgun (WGS) entry which is preliminary data.</text>
</comment>
<dbReference type="EMBL" id="JAUJLE010000308">
    <property type="protein sequence ID" value="KAK0961628.1"/>
    <property type="molecule type" value="Genomic_DNA"/>
</dbReference>
<sequence>MAPTPTANAASFTEDVAEVVGFTVVVEAALEDIMPEDIIADIVLVVKAVVSTNKVPDGVLVEAGAEMLEGRFATVDVATVSVAVAAPVADPLRSWRK</sequence>
<evidence type="ECO:0000313" key="2">
    <source>
        <dbReference type="Proteomes" id="UP001175353"/>
    </source>
</evidence>
<dbReference type="Proteomes" id="UP001175353">
    <property type="component" value="Unassembled WGS sequence"/>
</dbReference>
<accession>A0AAN6H9U4</accession>
<name>A0AAN6H9U4_9PEZI</name>
<proteinExistence type="predicted"/>
<organism evidence="1 2">
    <name type="scientific">Friedmanniomyces endolithicus</name>
    <dbReference type="NCBI Taxonomy" id="329885"/>
    <lineage>
        <taxon>Eukaryota</taxon>
        <taxon>Fungi</taxon>
        <taxon>Dikarya</taxon>
        <taxon>Ascomycota</taxon>
        <taxon>Pezizomycotina</taxon>
        <taxon>Dothideomycetes</taxon>
        <taxon>Dothideomycetidae</taxon>
        <taxon>Mycosphaerellales</taxon>
        <taxon>Teratosphaeriaceae</taxon>
        <taxon>Friedmanniomyces</taxon>
    </lineage>
</organism>
<evidence type="ECO:0000313" key="1">
    <source>
        <dbReference type="EMBL" id="KAK0961628.1"/>
    </source>
</evidence>
<dbReference type="AlphaFoldDB" id="A0AAN6H9U4"/>
<gene>
    <name evidence="1" type="ORF">LTR91_019826</name>
</gene>
<protein>
    <submittedName>
        <fullName evidence="1">Uncharacterized protein</fullName>
    </submittedName>
</protein>
<keyword evidence="2" id="KW-1185">Reference proteome</keyword>
<reference evidence="1" key="1">
    <citation type="submission" date="2023-06" db="EMBL/GenBank/DDBJ databases">
        <title>Black Yeasts Isolated from many extreme environments.</title>
        <authorList>
            <person name="Coleine C."/>
            <person name="Stajich J.E."/>
            <person name="Selbmann L."/>
        </authorList>
    </citation>
    <scope>NUCLEOTIDE SEQUENCE</scope>
    <source>
        <strain evidence="1">CCFEE 5200</strain>
    </source>
</reference>